<proteinExistence type="predicted"/>
<reference evidence="3 4" key="1">
    <citation type="journal article" date="2024" name="Science">
        <title>Giant polyketide synthase enzymes in the biosynthesis of giant marine polyether toxins.</title>
        <authorList>
            <person name="Fallon T.R."/>
            <person name="Shende V.V."/>
            <person name="Wierzbicki I.H."/>
            <person name="Pendleton A.L."/>
            <person name="Watervoot N.F."/>
            <person name="Auber R.P."/>
            <person name="Gonzalez D.J."/>
            <person name="Wisecaver J.H."/>
            <person name="Moore B.S."/>
        </authorList>
    </citation>
    <scope>NUCLEOTIDE SEQUENCE [LARGE SCALE GENOMIC DNA]</scope>
    <source>
        <strain evidence="3 4">12B1</strain>
    </source>
</reference>
<dbReference type="PANTHER" id="PTHR12461:SF90">
    <property type="entry name" value="JUMONJI-LIKE PROTEIN"/>
    <property type="match status" value="1"/>
</dbReference>
<evidence type="ECO:0000259" key="2">
    <source>
        <dbReference type="PROSITE" id="PS51184"/>
    </source>
</evidence>
<protein>
    <recommendedName>
        <fullName evidence="2">JmjC domain-containing protein</fullName>
    </recommendedName>
</protein>
<organism evidence="3 4">
    <name type="scientific">Prymnesium parvum</name>
    <name type="common">Toxic golden alga</name>
    <dbReference type="NCBI Taxonomy" id="97485"/>
    <lineage>
        <taxon>Eukaryota</taxon>
        <taxon>Haptista</taxon>
        <taxon>Haptophyta</taxon>
        <taxon>Prymnesiophyceae</taxon>
        <taxon>Prymnesiales</taxon>
        <taxon>Prymnesiaceae</taxon>
        <taxon>Prymnesium</taxon>
    </lineage>
</organism>
<dbReference type="Gene3D" id="2.60.120.650">
    <property type="entry name" value="Cupin"/>
    <property type="match status" value="1"/>
</dbReference>
<dbReference type="PANTHER" id="PTHR12461">
    <property type="entry name" value="HYPOXIA-INDUCIBLE FACTOR 1 ALPHA INHIBITOR-RELATED"/>
    <property type="match status" value="1"/>
</dbReference>
<dbReference type="SUPFAM" id="SSF51197">
    <property type="entry name" value="Clavaminate synthase-like"/>
    <property type="match status" value="2"/>
</dbReference>
<gene>
    <name evidence="3" type="ORF">AB1Y20_020525</name>
</gene>
<dbReference type="SMART" id="SM00558">
    <property type="entry name" value="JmjC"/>
    <property type="match status" value="2"/>
</dbReference>
<evidence type="ECO:0000313" key="4">
    <source>
        <dbReference type="Proteomes" id="UP001515480"/>
    </source>
</evidence>
<keyword evidence="4" id="KW-1185">Reference proteome</keyword>
<feature type="compositionally biased region" description="Polar residues" evidence="1">
    <location>
        <begin position="350"/>
        <end position="374"/>
    </location>
</feature>
<evidence type="ECO:0000313" key="3">
    <source>
        <dbReference type="EMBL" id="KAL1525675.1"/>
    </source>
</evidence>
<comment type="caution">
    <text evidence="3">The sequence shown here is derived from an EMBL/GenBank/DDBJ whole genome shotgun (WGS) entry which is preliminary data.</text>
</comment>
<dbReference type="PROSITE" id="PS51184">
    <property type="entry name" value="JMJC"/>
    <property type="match status" value="2"/>
</dbReference>
<accession>A0AB34JUT6</accession>
<dbReference type="EMBL" id="JBGBPQ010000004">
    <property type="protein sequence ID" value="KAL1525675.1"/>
    <property type="molecule type" value="Genomic_DNA"/>
</dbReference>
<dbReference type="AlphaFoldDB" id="A0AB34JUT6"/>
<feature type="domain" description="JmjC" evidence="2">
    <location>
        <begin position="126"/>
        <end position="322"/>
    </location>
</feature>
<dbReference type="InterPro" id="IPR003347">
    <property type="entry name" value="JmjC_dom"/>
</dbReference>
<feature type="region of interest" description="Disordered" evidence="1">
    <location>
        <begin position="1"/>
        <end position="20"/>
    </location>
</feature>
<evidence type="ECO:0000256" key="1">
    <source>
        <dbReference type="SAM" id="MobiDB-lite"/>
    </source>
</evidence>
<name>A0AB34JUT6_PRYPA</name>
<dbReference type="Pfam" id="PF13621">
    <property type="entry name" value="Cupin_8"/>
    <property type="match status" value="2"/>
</dbReference>
<sequence>MDERAASPDASATTPPLLPISRIHPEHSDEAAAAAFSTLYRNRMTVVFPALLAQRRACRAWTERSHLQTSLGGTSSTVRVQTSPNNHIFNAVYHRSADTTTMSVGAMLDATLFAHEAQWTGGGGCDSPRSGGGDASTSACAGAPPRVYYKGKLSAALCEDFGPPPVSVFGTPTAGPAVVGETTFWVGSAGVVTPLHFDHCHTVIAQVVGRKRVIVSPLEDSQYLYPRSVADGAPRTSRVNLHAWLAEDEEQRSLYPDVAYARLYECVIGPGDVIYIPPGWWHHVEALEGNCSVLLPFDMNEAEQRALPRPWSSPTWGIHRSGSTSRPPAAIEEGVGGVAGTVRTDVNGGATRSHTVESSGQPRQREPTTVTSERAPSREEAEGSPELSDSEEGSETDWTGLAEFADDPELFDSAGAPAQKLPIPESDGTASFVLPEYPVASCSTLTTSEFATTYRNRMPVLLRAFAHRWHACTRWRDAEYLATLSEAMSTVLISSNGSKYLKCDCEQIELPFGAMVRDVFGRERRHDRRSARAPLTARLAADCELEAISSLVGSGAFKTHNCTVWLGHGGNVTPLHYDLCHGLLVQIRGIKRFTYIHPDDSRHVYQRPDRPEVSRVDYCLWKAGASSPEGVAEQKKFSGFAKATCVWSIEVHPGDVIYTPPFFWHHVETLGDEPALSVLLPFDPTSDEQPHACHFWTTRSCEER</sequence>
<feature type="domain" description="JmjC" evidence="2">
    <location>
        <begin position="534"/>
        <end position="699"/>
    </location>
</feature>
<dbReference type="InterPro" id="IPR041667">
    <property type="entry name" value="Cupin_8"/>
</dbReference>
<dbReference type="Proteomes" id="UP001515480">
    <property type="component" value="Unassembled WGS sequence"/>
</dbReference>
<feature type="region of interest" description="Disordered" evidence="1">
    <location>
        <begin position="313"/>
        <end position="396"/>
    </location>
</feature>
<dbReference type="InterPro" id="IPR014710">
    <property type="entry name" value="RmlC-like_jellyroll"/>
</dbReference>
<dbReference type="Gene3D" id="2.60.120.10">
    <property type="entry name" value="Jelly Rolls"/>
    <property type="match status" value="1"/>
</dbReference>